<organism evidence="1 2">
    <name type="scientific">Trypanosoma brucei gambiense (strain MHOM/CI/86/DAL972)</name>
    <dbReference type="NCBI Taxonomy" id="679716"/>
    <lineage>
        <taxon>Eukaryota</taxon>
        <taxon>Discoba</taxon>
        <taxon>Euglenozoa</taxon>
        <taxon>Kinetoplastea</taxon>
        <taxon>Metakinetoplastina</taxon>
        <taxon>Trypanosomatida</taxon>
        <taxon>Trypanosomatidae</taxon>
        <taxon>Trypanosoma</taxon>
    </lineage>
</organism>
<protein>
    <submittedName>
        <fullName evidence="1">Uncharacterized protein</fullName>
    </submittedName>
</protein>
<dbReference type="GeneID" id="23860686"/>
<dbReference type="RefSeq" id="XP_011776265.1">
    <property type="nucleotide sequence ID" value="XM_011777963.1"/>
</dbReference>
<evidence type="ECO:0000313" key="2">
    <source>
        <dbReference type="Proteomes" id="UP000002316"/>
    </source>
</evidence>
<evidence type="ECO:0000313" key="1">
    <source>
        <dbReference type="EMBL" id="CBH13992.1"/>
    </source>
</evidence>
<name>C9ZX50_TRYB9</name>
<proteinExistence type="predicted"/>
<reference evidence="2" key="1">
    <citation type="journal article" date="2010" name="PLoS Negl. Trop. Dis.">
        <title>The genome sequence of Trypanosoma brucei gambiense, causative agent of chronic human african trypanosomiasis.</title>
        <authorList>
            <person name="Jackson A.P."/>
            <person name="Sanders M."/>
            <person name="Berry A."/>
            <person name="McQuillan J."/>
            <person name="Aslett M.A."/>
            <person name="Quail M.A."/>
            <person name="Chukualim B."/>
            <person name="Capewell P."/>
            <person name="MacLeod A."/>
            <person name="Melville S.E."/>
            <person name="Gibson W."/>
            <person name="Barry J.D."/>
            <person name="Berriman M."/>
            <person name="Hertz-Fowler C."/>
        </authorList>
    </citation>
    <scope>NUCLEOTIDE SEQUENCE [LARGE SCALE GENOMIC DNA]</scope>
    <source>
        <strain evidence="2">MHOM/CI/86/DAL972</strain>
    </source>
</reference>
<accession>C9ZX50</accession>
<dbReference type="Proteomes" id="UP000002316">
    <property type="component" value="Chromosome 9"/>
</dbReference>
<sequence length="114" mass="12903">MVAKRRREVIGQLLSFDSVPLSAMMVLCPFSDLESFSWNAASFTCERSCCSPALMRPILFPSVCTADFLCGPPEGLWDPGFLMVADFPPQPRTHHRRLARPTILRRELKHANRV</sequence>
<gene>
    <name evidence="1" type="ORF">TbgDal_IX650</name>
</gene>
<dbReference type="KEGG" id="tbg:TbgDal_IX650"/>
<dbReference type="AlphaFoldDB" id="C9ZX50"/>
<dbReference type="EMBL" id="FN554972">
    <property type="protein sequence ID" value="CBH13992.1"/>
    <property type="molecule type" value="Genomic_DNA"/>
</dbReference>